<proteinExistence type="inferred from homology"/>
<dbReference type="AlphaFoldDB" id="A0A1C7N129"/>
<dbReference type="GO" id="GO:0005874">
    <property type="term" value="C:microtubule"/>
    <property type="evidence" value="ECO:0007669"/>
    <property type="project" value="UniProtKB-KW"/>
</dbReference>
<dbReference type="GO" id="GO:0051225">
    <property type="term" value="P:spindle assembly"/>
    <property type="evidence" value="ECO:0007669"/>
    <property type="project" value="TreeGrafter"/>
</dbReference>
<gene>
    <name evidence="7" type="ORF">A0J61_09150</name>
</gene>
<keyword evidence="2 4" id="KW-0493">Microtubule</keyword>
<keyword evidence="3 4" id="KW-0206">Cytoskeleton</keyword>
<protein>
    <recommendedName>
        <fullName evidence="4">Spindle pole body component</fullName>
    </recommendedName>
</protein>
<organism evidence="7 8">
    <name type="scientific">Choanephora cucurbitarum</name>
    <dbReference type="NCBI Taxonomy" id="101091"/>
    <lineage>
        <taxon>Eukaryota</taxon>
        <taxon>Fungi</taxon>
        <taxon>Fungi incertae sedis</taxon>
        <taxon>Mucoromycota</taxon>
        <taxon>Mucoromycotina</taxon>
        <taxon>Mucoromycetes</taxon>
        <taxon>Mucorales</taxon>
        <taxon>Mucorineae</taxon>
        <taxon>Choanephoraceae</taxon>
        <taxon>Choanephoroideae</taxon>
        <taxon>Choanephora</taxon>
    </lineage>
</organism>
<dbReference type="STRING" id="101091.A0A1C7N129"/>
<dbReference type="GO" id="GO:0000278">
    <property type="term" value="P:mitotic cell cycle"/>
    <property type="evidence" value="ECO:0007669"/>
    <property type="project" value="TreeGrafter"/>
</dbReference>
<evidence type="ECO:0000313" key="8">
    <source>
        <dbReference type="Proteomes" id="UP000093000"/>
    </source>
</evidence>
<evidence type="ECO:0000256" key="3">
    <source>
        <dbReference type="ARBA" id="ARBA00023212"/>
    </source>
</evidence>
<evidence type="ECO:0000256" key="5">
    <source>
        <dbReference type="SAM" id="MobiDB-lite"/>
    </source>
</evidence>
<dbReference type="GO" id="GO:0051011">
    <property type="term" value="F:microtubule minus-end binding"/>
    <property type="evidence" value="ECO:0007669"/>
    <property type="project" value="TreeGrafter"/>
</dbReference>
<dbReference type="Proteomes" id="UP000093000">
    <property type="component" value="Unassembled WGS sequence"/>
</dbReference>
<sequence>MLPFGRQEPNAFDKDNWQIDNDILDRTSNLGWQEKGLTLEPLPNIPFDILDHLDSPHHAPSIPSVSTDHSGPSQDDLSHDIWLDRSPSPTVFNTLSWDAHHTHYPSTAQIKLAQKQIGTPYLTESPLQLFEPLVERMDSRATVVLESRLAKGLVQAMVGIPSVYFGWEGQQLVPKIGHLRMIGVSHATVEPIIHALLLFGTRLRHLEQTAQHLQLQPERYGLTGVAFGCCLTELILSIQHIIVQALSDHATILSLHQSVHHVADIVDRVYGLCRLDGSSFDLPFGAALLNRLYQEAHQFDLVLDGSLLLYRHICLAILSYISVPYLDMLSSWLHLSGSWCDDQDPWNEFFISVDHETTDILERYRIRSDAVFPYFIDAESATYVLRSGISLQLLKISRPDHPLFQLDTTSLSLRCRMKDADYEV</sequence>
<dbReference type="EMBL" id="LUGH01000784">
    <property type="protein sequence ID" value="OBZ82800.1"/>
    <property type="molecule type" value="Genomic_DNA"/>
</dbReference>
<reference evidence="7 8" key="1">
    <citation type="submission" date="2016-03" db="EMBL/GenBank/DDBJ databases">
        <title>Choanephora cucurbitarum.</title>
        <authorList>
            <person name="Min B."/>
            <person name="Park H."/>
            <person name="Park J.-H."/>
            <person name="Shin H.-D."/>
            <person name="Choi I.-G."/>
        </authorList>
    </citation>
    <scope>NUCLEOTIDE SEQUENCE [LARGE SCALE GENOMIC DNA]</scope>
    <source>
        <strain evidence="7 8">KUS-F28377</strain>
    </source>
</reference>
<accession>A0A1C7N129</accession>
<feature type="compositionally biased region" description="Polar residues" evidence="5">
    <location>
        <begin position="63"/>
        <end position="75"/>
    </location>
</feature>
<evidence type="ECO:0000313" key="7">
    <source>
        <dbReference type="EMBL" id="OBZ82800.1"/>
    </source>
</evidence>
<dbReference type="PANTHER" id="PTHR19302:SF70">
    <property type="entry name" value="GAMMA-TUBULIN COMPLEX COMPONENT 6"/>
    <property type="match status" value="1"/>
</dbReference>
<evidence type="ECO:0000256" key="1">
    <source>
        <dbReference type="ARBA" id="ARBA00022490"/>
    </source>
</evidence>
<evidence type="ECO:0000256" key="4">
    <source>
        <dbReference type="RuleBase" id="RU363050"/>
    </source>
</evidence>
<keyword evidence="8" id="KW-1185">Reference proteome</keyword>
<comment type="subcellular location">
    <subcellularLocation>
        <location evidence="4">Cytoplasm</location>
        <location evidence="4">Cytoskeleton</location>
        <location evidence="4">Microtubule organizing center</location>
    </subcellularLocation>
</comment>
<feature type="domain" description="Gamma tubulin complex component protein N-terminal" evidence="6">
    <location>
        <begin position="154"/>
        <end position="400"/>
    </location>
</feature>
<comment type="similarity">
    <text evidence="4">Belongs to the TUBGCP family.</text>
</comment>
<dbReference type="OrthoDB" id="775571at2759"/>
<dbReference type="Pfam" id="PF17681">
    <property type="entry name" value="GCP_N_terminal"/>
    <property type="match status" value="1"/>
</dbReference>
<dbReference type="InParanoid" id="A0A1C7N129"/>
<evidence type="ECO:0000256" key="2">
    <source>
        <dbReference type="ARBA" id="ARBA00022701"/>
    </source>
</evidence>
<dbReference type="InterPro" id="IPR041470">
    <property type="entry name" value="GCP_N"/>
</dbReference>
<dbReference type="GO" id="GO:0031122">
    <property type="term" value="P:cytoplasmic microtubule organization"/>
    <property type="evidence" value="ECO:0007669"/>
    <property type="project" value="TreeGrafter"/>
</dbReference>
<dbReference type="GO" id="GO:0000922">
    <property type="term" value="C:spindle pole"/>
    <property type="evidence" value="ECO:0007669"/>
    <property type="project" value="InterPro"/>
</dbReference>
<comment type="caution">
    <text evidence="7">The sequence shown here is derived from an EMBL/GenBank/DDBJ whole genome shotgun (WGS) entry which is preliminary data.</text>
</comment>
<dbReference type="InterPro" id="IPR007259">
    <property type="entry name" value="GCP"/>
</dbReference>
<evidence type="ECO:0000259" key="6">
    <source>
        <dbReference type="Pfam" id="PF17681"/>
    </source>
</evidence>
<dbReference type="GO" id="GO:0007020">
    <property type="term" value="P:microtubule nucleation"/>
    <property type="evidence" value="ECO:0007669"/>
    <property type="project" value="InterPro"/>
</dbReference>
<dbReference type="GO" id="GO:0051321">
    <property type="term" value="P:meiotic cell cycle"/>
    <property type="evidence" value="ECO:0007669"/>
    <property type="project" value="TreeGrafter"/>
</dbReference>
<keyword evidence="1 4" id="KW-0963">Cytoplasm</keyword>
<dbReference type="PANTHER" id="PTHR19302">
    <property type="entry name" value="GAMMA TUBULIN COMPLEX PROTEIN"/>
    <property type="match status" value="1"/>
</dbReference>
<dbReference type="GO" id="GO:0000930">
    <property type="term" value="C:gamma-tubulin complex"/>
    <property type="evidence" value="ECO:0007669"/>
    <property type="project" value="TreeGrafter"/>
</dbReference>
<feature type="region of interest" description="Disordered" evidence="5">
    <location>
        <begin position="58"/>
        <end position="80"/>
    </location>
</feature>
<name>A0A1C7N129_9FUNG</name>
<dbReference type="GO" id="GO:0043015">
    <property type="term" value="F:gamma-tubulin binding"/>
    <property type="evidence" value="ECO:0007669"/>
    <property type="project" value="InterPro"/>
</dbReference>